<organism evidence="1 2">
    <name type="scientific">Bacteroides intestinalis DSM 17393</name>
    <dbReference type="NCBI Taxonomy" id="471870"/>
    <lineage>
        <taxon>Bacteria</taxon>
        <taxon>Pseudomonadati</taxon>
        <taxon>Bacteroidota</taxon>
        <taxon>Bacteroidia</taxon>
        <taxon>Bacteroidales</taxon>
        <taxon>Bacteroidaceae</taxon>
        <taxon>Bacteroides</taxon>
    </lineage>
</organism>
<evidence type="ECO:0000313" key="2">
    <source>
        <dbReference type="Proteomes" id="UP000004596"/>
    </source>
</evidence>
<gene>
    <name evidence="1" type="ORF">BACINT_00856</name>
</gene>
<protein>
    <submittedName>
        <fullName evidence="1">Uncharacterized protein</fullName>
    </submittedName>
</protein>
<comment type="caution">
    <text evidence="1">The sequence shown here is derived from an EMBL/GenBank/DDBJ whole genome shotgun (WGS) entry which is preliminary data.</text>
</comment>
<reference evidence="1 2" key="2">
    <citation type="submission" date="2008-04" db="EMBL/GenBank/DDBJ databases">
        <authorList>
            <person name="Fulton L."/>
            <person name="Clifton S."/>
            <person name="Fulton B."/>
            <person name="Xu J."/>
            <person name="Minx P."/>
            <person name="Pepin K.H."/>
            <person name="Johnson M."/>
            <person name="Thiruvilangam P."/>
            <person name="Bhonagiri V."/>
            <person name="Nash W.E."/>
            <person name="Mardis E.R."/>
            <person name="Wilson R.K."/>
        </authorList>
    </citation>
    <scope>NUCLEOTIDE SEQUENCE [LARGE SCALE GENOMIC DNA]</scope>
    <source>
        <strain evidence="1 2">DSM 17393</strain>
    </source>
</reference>
<dbReference type="EMBL" id="ABJL02000006">
    <property type="protein sequence ID" value="EDV07289.1"/>
    <property type="molecule type" value="Genomic_DNA"/>
</dbReference>
<dbReference type="Proteomes" id="UP000004596">
    <property type="component" value="Unassembled WGS sequence"/>
</dbReference>
<proteinExistence type="predicted"/>
<reference evidence="1 2" key="1">
    <citation type="submission" date="2008-04" db="EMBL/GenBank/DDBJ databases">
        <title>Draft genome sequence of Bacteroides intestinalis (DSM 17393).</title>
        <authorList>
            <person name="Sudarsanam P."/>
            <person name="Ley R."/>
            <person name="Guruge J."/>
            <person name="Turnbaugh P.J."/>
            <person name="Mahowald M."/>
            <person name="Liep D."/>
            <person name="Gordon J."/>
        </authorList>
    </citation>
    <scope>NUCLEOTIDE SEQUENCE [LARGE SCALE GENOMIC DNA]</scope>
    <source>
        <strain evidence="1 2">DSM 17393</strain>
    </source>
</reference>
<evidence type="ECO:0000313" key="1">
    <source>
        <dbReference type="EMBL" id="EDV07289.1"/>
    </source>
</evidence>
<sequence length="55" mass="6342">MENVRSKYGFAMVRVWSRSLKKIGQTGLLLPAHYLSNTTKILYDVLILLIIILYS</sequence>
<accession>B3C7G5</accession>
<dbReference type="AlphaFoldDB" id="B3C7G5"/>
<dbReference type="STRING" id="471870.BACINT_00856"/>
<name>B3C7G5_9BACE</name>